<accession>A0A0L0FY98</accession>
<dbReference type="Proteomes" id="UP000054560">
    <property type="component" value="Unassembled WGS sequence"/>
</dbReference>
<evidence type="ECO:0000313" key="1">
    <source>
        <dbReference type="EMBL" id="KNC80938.1"/>
    </source>
</evidence>
<sequence>MDSNITLEDVAVESDSFHILEEDKSKSSVVDQNQDFKSTRETVDDYISLGADSEAISTTGSESETDMFLTDSSISIEELYEYDNDQNIRRSTSWSELNETSGWQDDFPSKELVDKLTRRFQISSKRERVEVLCGRNTPRWGY</sequence>
<keyword evidence="2" id="KW-1185">Reference proteome</keyword>
<organism evidence="1 2">
    <name type="scientific">Sphaeroforma arctica JP610</name>
    <dbReference type="NCBI Taxonomy" id="667725"/>
    <lineage>
        <taxon>Eukaryota</taxon>
        <taxon>Ichthyosporea</taxon>
        <taxon>Ichthyophonida</taxon>
        <taxon>Sphaeroforma</taxon>
    </lineage>
</organism>
<gene>
    <name evidence="1" type="ORF">SARC_06726</name>
</gene>
<reference evidence="1 2" key="1">
    <citation type="submission" date="2011-02" db="EMBL/GenBank/DDBJ databases">
        <title>The Genome Sequence of Sphaeroforma arctica JP610.</title>
        <authorList>
            <consortium name="The Broad Institute Genome Sequencing Platform"/>
            <person name="Russ C."/>
            <person name="Cuomo C."/>
            <person name="Young S.K."/>
            <person name="Zeng Q."/>
            <person name="Gargeya S."/>
            <person name="Alvarado L."/>
            <person name="Berlin A."/>
            <person name="Chapman S.B."/>
            <person name="Chen Z."/>
            <person name="Freedman E."/>
            <person name="Gellesch M."/>
            <person name="Goldberg J."/>
            <person name="Griggs A."/>
            <person name="Gujja S."/>
            <person name="Heilman E."/>
            <person name="Heiman D."/>
            <person name="Howarth C."/>
            <person name="Mehta T."/>
            <person name="Neiman D."/>
            <person name="Pearson M."/>
            <person name="Roberts A."/>
            <person name="Saif S."/>
            <person name="Shea T."/>
            <person name="Shenoy N."/>
            <person name="Sisk P."/>
            <person name="Stolte C."/>
            <person name="Sykes S."/>
            <person name="White J."/>
            <person name="Yandava C."/>
            <person name="Burger G."/>
            <person name="Gray M.W."/>
            <person name="Holland P.W.H."/>
            <person name="King N."/>
            <person name="Lang F.B.F."/>
            <person name="Roger A.J."/>
            <person name="Ruiz-Trillo I."/>
            <person name="Haas B."/>
            <person name="Nusbaum C."/>
            <person name="Birren B."/>
        </authorList>
    </citation>
    <scope>NUCLEOTIDE SEQUENCE [LARGE SCALE GENOMIC DNA]</scope>
    <source>
        <strain evidence="1 2">JP610</strain>
    </source>
</reference>
<evidence type="ECO:0000313" key="2">
    <source>
        <dbReference type="Proteomes" id="UP000054560"/>
    </source>
</evidence>
<proteinExistence type="predicted"/>
<protein>
    <submittedName>
        <fullName evidence="1">Uncharacterized protein</fullName>
    </submittedName>
</protein>
<name>A0A0L0FY98_9EUKA</name>
<dbReference type="AlphaFoldDB" id="A0A0L0FY98"/>
<dbReference type="GeneID" id="25907230"/>
<dbReference type="EMBL" id="KQ242088">
    <property type="protein sequence ID" value="KNC80938.1"/>
    <property type="molecule type" value="Genomic_DNA"/>
</dbReference>
<dbReference type="RefSeq" id="XP_014154840.1">
    <property type="nucleotide sequence ID" value="XM_014299365.1"/>
</dbReference>